<evidence type="ECO:0000256" key="1">
    <source>
        <dbReference type="ARBA" id="ARBA00007874"/>
    </source>
</evidence>
<dbReference type="eggNOG" id="ENOG502S3RJ">
    <property type="taxonomic scope" value="Eukaryota"/>
</dbReference>
<sequence length="149" mass="15413">MAAAVAGTMSTLASVATFVPTCRVTAVRSSSVSIAKAFGLKTQSMGRVTCMASYQVTIKNGETGEVSSFECPDDEYILDAAEELGITLPCSCRSGACSSCAGLLQQGSVDQSEQSFLDDSQVGAGYVLTCVAYPTSDCIIVSHQEQALA</sequence>
<evidence type="ECO:0000256" key="8">
    <source>
        <dbReference type="RuleBase" id="RU364001"/>
    </source>
</evidence>
<dbReference type="STRING" id="3218.A9TZ70"/>
<evidence type="ECO:0000313" key="11">
    <source>
        <dbReference type="EnsemblPlants" id="PAC:32899802.CDS.1"/>
    </source>
</evidence>
<accession>A9TZ70</accession>
<evidence type="ECO:0000313" key="12">
    <source>
        <dbReference type="Proteomes" id="UP000006727"/>
    </source>
</evidence>
<reference evidence="10 12" key="1">
    <citation type="journal article" date="2008" name="Science">
        <title>The Physcomitrella genome reveals evolutionary insights into the conquest of land by plants.</title>
        <authorList>
            <person name="Rensing S."/>
            <person name="Lang D."/>
            <person name="Zimmer A."/>
            <person name="Terry A."/>
            <person name="Salamov A."/>
            <person name="Shapiro H."/>
            <person name="Nishiyama T."/>
            <person name="Perroud P.-F."/>
            <person name="Lindquist E."/>
            <person name="Kamisugi Y."/>
            <person name="Tanahashi T."/>
            <person name="Sakakibara K."/>
            <person name="Fujita T."/>
            <person name="Oishi K."/>
            <person name="Shin-I T."/>
            <person name="Kuroki Y."/>
            <person name="Toyoda A."/>
            <person name="Suzuki Y."/>
            <person name="Hashimoto A."/>
            <person name="Yamaguchi K."/>
            <person name="Sugano A."/>
            <person name="Kohara Y."/>
            <person name="Fujiyama A."/>
            <person name="Anterola A."/>
            <person name="Aoki S."/>
            <person name="Ashton N."/>
            <person name="Barbazuk W.B."/>
            <person name="Barker E."/>
            <person name="Bennetzen J."/>
            <person name="Bezanilla M."/>
            <person name="Blankenship R."/>
            <person name="Cho S.H."/>
            <person name="Dutcher S."/>
            <person name="Estelle M."/>
            <person name="Fawcett J.A."/>
            <person name="Gundlach H."/>
            <person name="Hanada K."/>
            <person name="Heyl A."/>
            <person name="Hicks K.A."/>
            <person name="Hugh J."/>
            <person name="Lohr M."/>
            <person name="Mayer K."/>
            <person name="Melkozernov A."/>
            <person name="Murata T."/>
            <person name="Nelson D."/>
            <person name="Pils B."/>
            <person name="Prigge M."/>
            <person name="Reiss B."/>
            <person name="Renner T."/>
            <person name="Rombauts S."/>
            <person name="Rushton P."/>
            <person name="Sanderfoot A."/>
            <person name="Schween G."/>
            <person name="Shiu S.-H."/>
            <person name="Stueber K."/>
            <person name="Theodoulou F.L."/>
            <person name="Tu H."/>
            <person name="Van de Peer Y."/>
            <person name="Verrier P.J."/>
            <person name="Waters E."/>
            <person name="Wood A."/>
            <person name="Yang L."/>
            <person name="Cove D."/>
            <person name="Cuming A."/>
            <person name="Hasebe M."/>
            <person name="Lucas S."/>
            <person name="Mishler D.B."/>
            <person name="Reski R."/>
            <person name="Grigoriev I."/>
            <person name="Quatrano R.S."/>
            <person name="Boore J.L."/>
        </authorList>
    </citation>
    <scope>NUCLEOTIDE SEQUENCE [LARGE SCALE GENOMIC DNA]</scope>
    <source>
        <strain evidence="11 12">cv. Gransden 2004</strain>
    </source>
</reference>
<comment type="subcellular location">
    <subcellularLocation>
        <location evidence="8">Plastid</location>
        <location evidence="8">Chloroplast</location>
    </subcellularLocation>
</comment>
<comment type="cofactor">
    <cofactor evidence="8">
        <name>[2Fe-2S] cluster</name>
        <dbReference type="ChEBI" id="CHEBI:190135"/>
    </cofactor>
    <text evidence="8">Binds 1 [2Fe-2S] cluster.</text>
</comment>
<protein>
    <recommendedName>
        <fullName evidence="8">Ferredoxin</fullName>
    </recommendedName>
</protein>
<keyword evidence="5 8" id="KW-0249">Electron transport</keyword>
<dbReference type="CDD" id="cd00207">
    <property type="entry name" value="fer2"/>
    <property type="match status" value="1"/>
</dbReference>
<dbReference type="InterPro" id="IPR006058">
    <property type="entry name" value="2Fe2S_fd_BS"/>
</dbReference>
<dbReference type="GO" id="GO:0051537">
    <property type="term" value="F:2 iron, 2 sulfur cluster binding"/>
    <property type="evidence" value="ECO:0007669"/>
    <property type="project" value="UniProtKB-KW"/>
</dbReference>
<evidence type="ECO:0000256" key="3">
    <source>
        <dbReference type="ARBA" id="ARBA00022714"/>
    </source>
</evidence>
<reference evidence="11" key="3">
    <citation type="submission" date="2020-12" db="UniProtKB">
        <authorList>
            <consortium name="EnsemblPlants"/>
        </authorList>
    </citation>
    <scope>IDENTIFICATION</scope>
</reference>
<keyword evidence="2 8" id="KW-0813">Transport</keyword>
<comment type="function">
    <text evidence="8">Ferredoxins are iron-sulfur proteins that transfer electrons in a wide variety of metabolic reactions.</text>
</comment>
<dbReference type="GeneID" id="112288074"/>
<dbReference type="NCBIfam" id="TIGR02008">
    <property type="entry name" value="fdx_plant"/>
    <property type="match status" value="1"/>
</dbReference>
<dbReference type="HOGENOM" id="CLU_082632_1_1_1"/>
<dbReference type="Proteomes" id="UP000006727">
    <property type="component" value="Chromosome 10"/>
</dbReference>
<reference evidence="10 12" key="2">
    <citation type="journal article" date="2018" name="Plant J.">
        <title>The Physcomitrella patens chromosome-scale assembly reveals moss genome structure and evolution.</title>
        <authorList>
            <person name="Lang D."/>
            <person name="Ullrich K.K."/>
            <person name="Murat F."/>
            <person name="Fuchs J."/>
            <person name="Jenkins J."/>
            <person name="Haas F.B."/>
            <person name="Piednoel M."/>
            <person name="Gundlach H."/>
            <person name="Van Bel M."/>
            <person name="Meyberg R."/>
            <person name="Vives C."/>
            <person name="Morata J."/>
            <person name="Symeonidi A."/>
            <person name="Hiss M."/>
            <person name="Muchero W."/>
            <person name="Kamisugi Y."/>
            <person name="Saleh O."/>
            <person name="Blanc G."/>
            <person name="Decker E.L."/>
            <person name="van Gessel N."/>
            <person name="Grimwood J."/>
            <person name="Hayes R.D."/>
            <person name="Graham S.W."/>
            <person name="Gunter L.E."/>
            <person name="McDaniel S.F."/>
            <person name="Hoernstein S.N.W."/>
            <person name="Larsson A."/>
            <person name="Li F.W."/>
            <person name="Perroud P.F."/>
            <person name="Phillips J."/>
            <person name="Ranjan P."/>
            <person name="Rokshar D.S."/>
            <person name="Rothfels C.J."/>
            <person name="Schneider L."/>
            <person name="Shu S."/>
            <person name="Stevenson D.W."/>
            <person name="Thummler F."/>
            <person name="Tillich M."/>
            <person name="Villarreal Aguilar J.C."/>
            <person name="Widiez T."/>
            <person name="Wong G.K."/>
            <person name="Wymore A."/>
            <person name="Zhang Y."/>
            <person name="Zimmer A.D."/>
            <person name="Quatrano R.S."/>
            <person name="Mayer K.F.X."/>
            <person name="Goodstein D."/>
            <person name="Casacuberta J.M."/>
            <person name="Vandepoele K."/>
            <person name="Reski R."/>
            <person name="Cuming A.C."/>
            <person name="Tuskan G.A."/>
            <person name="Maumus F."/>
            <person name="Salse J."/>
            <person name="Schmutz J."/>
            <person name="Rensing S.A."/>
        </authorList>
    </citation>
    <scope>NUCLEOTIDE SEQUENCE [LARGE SCALE GENOMIC DNA]</scope>
    <source>
        <strain evidence="11 12">cv. Gransden 2004</strain>
    </source>
</reference>
<dbReference type="Gramene" id="Pp3c10_16880V3.1">
    <property type="protein sequence ID" value="PAC:32899802.CDS.1"/>
    <property type="gene ID" value="Pp3c10_16880"/>
</dbReference>
<dbReference type="PROSITE" id="PS00197">
    <property type="entry name" value="2FE2S_FER_1"/>
    <property type="match status" value="1"/>
</dbReference>
<keyword evidence="4 8" id="KW-0479">Metal-binding</keyword>
<evidence type="ECO:0000256" key="2">
    <source>
        <dbReference type="ARBA" id="ARBA00022448"/>
    </source>
</evidence>
<dbReference type="EnsemblPlants" id="Pp3c10_16880V3.2">
    <property type="protein sequence ID" value="PAC:32899803.CDS.1"/>
    <property type="gene ID" value="Pp3c10_16880"/>
</dbReference>
<name>A9TZ70_PHYPA</name>
<dbReference type="PANTHER" id="PTHR43112:SF30">
    <property type="entry name" value="FERREDOXIN-3, CHLOROPLASTIC"/>
    <property type="match status" value="1"/>
</dbReference>
<keyword evidence="7 8" id="KW-0411">Iron-sulfur</keyword>
<feature type="domain" description="2Fe-2S ferredoxin-type" evidence="9">
    <location>
        <begin position="54"/>
        <end position="146"/>
    </location>
</feature>
<dbReference type="InterPro" id="IPR036010">
    <property type="entry name" value="2Fe-2S_ferredoxin-like_sf"/>
</dbReference>
<evidence type="ECO:0000313" key="10">
    <source>
        <dbReference type="EMBL" id="PNR46871.1"/>
    </source>
</evidence>
<proteinExistence type="inferred from homology"/>
<dbReference type="Pfam" id="PF00111">
    <property type="entry name" value="Fer2"/>
    <property type="match status" value="1"/>
</dbReference>
<dbReference type="Gramene" id="Pp3c10_16880V3.2">
    <property type="protein sequence ID" value="PAC:32899803.CDS.1"/>
    <property type="gene ID" value="Pp3c10_16880"/>
</dbReference>
<dbReference type="OrthoDB" id="1885901at2759"/>
<dbReference type="InterPro" id="IPR010241">
    <property type="entry name" value="Fd_pln"/>
</dbReference>
<evidence type="ECO:0000259" key="9">
    <source>
        <dbReference type="PROSITE" id="PS51085"/>
    </source>
</evidence>
<evidence type="ECO:0000256" key="4">
    <source>
        <dbReference type="ARBA" id="ARBA00022723"/>
    </source>
</evidence>
<dbReference type="PaxDb" id="3218-PP1S381_46V6.1"/>
<evidence type="ECO:0000256" key="6">
    <source>
        <dbReference type="ARBA" id="ARBA00023004"/>
    </source>
</evidence>
<dbReference type="Gene3D" id="3.10.20.30">
    <property type="match status" value="1"/>
</dbReference>
<dbReference type="PANTHER" id="PTHR43112">
    <property type="entry name" value="FERREDOXIN"/>
    <property type="match status" value="1"/>
</dbReference>
<keyword evidence="3 8" id="KW-0001">2Fe-2S</keyword>
<evidence type="ECO:0000256" key="5">
    <source>
        <dbReference type="ARBA" id="ARBA00022982"/>
    </source>
</evidence>
<keyword evidence="8" id="KW-0934">Plastid</keyword>
<dbReference type="OMA" id="MRHELAS"/>
<organism evidence="10">
    <name type="scientific">Physcomitrium patens</name>
    <name type="common">Spreading-leaved earth moss</name>
    <name type="synonym">Physcomitrella patens</name>
    <dbReference type="NCBI Taxonomy" id="3218"/>
    <lineage>
        <taxon>Eukaryota</taxon>
        <taxon>Viridiplantae</taxon>
        <taxon>Streptophyta</taxon>
        <taxon>Embryophyta</taxon>
        <taxon>Bryophyta</taxon>
        <taxon>Bryophytina</taxon>
        <taxon>Bryopsida</taxon>
        <taxon>Funariidae</taxon>
        <taxon>Funariales</taxon>
        <taxon>Funariaceae</taxon>
        <taxon>Physcomitrium</taxon>
    </lineage>
</organism>
<keyword evidence="6 8" id="KW-0408">Iron</keyword>
<keyword evidence="12" id="KW-1185">Reference proteome</keyword>
<dbReference type="InterPro" id="IPR001041">
    <property type="entry name" value="2Fe-2S_ferredoxin-type"/>
</dbReference>
<gene>
    <name evidence="11" type="primary">LOC112288074</name>
    <name evidence="10" type="ORF">PHYPA_013991</name>
</gene>
<dbReference type="EnsemblPlants" id="Pp3c10_16880V3.1">
    <property type="protein sequence ID" value="PAC:32899802.CDS.1"/>
    <property type="gene ID" value="Pp3c10_16880"/>
</dbReference>
<dbReference type="RefSeq" id="XP_024387672.1">
    <property type="nucleotide sequence ID" value="XM_024531904.2"/>
</dbReference>
<evidence type="ECO:0000256" key="7">
    <source>
        <dbReference type="ARBA" id="ARBA00023014"/>
    </source>
</evidence>
<dbReference type="AlphaFoldDB" id="A9TZ70"/>
<dbReference type="InterPro" id="IPR012675">
    <property type="entry name" value="Beta-grasp_dom_sf"/>
</dbReference>
<dbReference type="PROSITE" id="PS51085">
    <property type="entry name" value="2FE2S_FER_2"/>
    <property type="match status" value="1"/>
</dbReference>
<keyword evidence="8" id="KW-0150">Chloroplast</keyword>
<dbReference type="GO" id="GO:0009507">
    <property type="term" value="C:chloroplast"/>
    <property type="evidence" value="ECO:0007669"/>
    <property type="project" value="UniProtKB-SubCell"/>
</dbReference>
<comment type="similarity">
    <text evidence="1 8">Belongs to the 2Fe2S plant-type ferredoxin family.</text>
</comment>
<dbReference type="GO" id="GO:0009055">
    <property type="term" value="F:electron transfer activity"/>
    <property type="evidence" value="ECO:0007669"/>
    <property type="project" value="InterPro"/>
</dbReference>
<dbReference type="EMBL" id="ABEU02000010">
    <property type="protein sequence ID" value="PNR46871.1"/>
    <property type="molecule type" value="Genomic_DNA"/>
</dbReference>
<dbReference type="GO" id="GO:0046872">
    <property type="term" value="F:metal ion binding"/>
    <property type="evidence" value="ECO:0007669"/>
    <property type="project" value="UniProtKB-KW"/>
</dbReference>
<dbReference type="GO" id="GO:0022900">
    <property type="term" value="P:electron transport chain"/>
    <property type="evidence" value="ECO:0007669"/>
    <property type="project" value="InterPro"/>
</dbReference>
<dbReference type="SUPFAM" id="SSF54292">
    <property type="entry name" value="2Fe-2S ferredoxin-like"/>
    <property type="match status" value="1"/>
</dbReference>